<dbReference type="EMBL" id="CP010868">
    <property type="protein sequence ID" value="AJM92676.1"/>
    <property type="molecule type" value="Genomic_DNA"/>
</dbReference>
<accession>A0A0C5BWK6</accession>
<name>A0A0C5BWK6_9ARCH</name>
<reference evidence="2" key="1">
    <citation type="submission" date="2015-02" db="EMBL/GenBank/DDBJ databases">
        <title>Characterization of two novel Thaumarchaeota isolated from the Northern Adriatic Sea.</title>
        <authorList>
            <person name="Bayer B."/>
            <person name="Vojvoda J."/>
            <person name="Offre P."/>
            <person name="Srivastava A."/>
            <person name="Elisabeth N."/>
            <person name="Garcia J.A.L."/>
            <person name="Schleper C."/>
            <person name="Herndl G.J."/>
        </authorList>
    </citation>
    <scope>NUCLEOTIDE SEQUENCE [LARGE SCALE GENOMIC DNA]</scope>
    <source>
        <strain evidence="2">D3C</strain>
    </source>
</reference>
<dbReference type="Proteomes" id="UP000032027">
    <property type="component" value="Chromosome"/>
</dbReference>
<dbReference type="AlphaFoldDB" id="A0A0C5BWK6"/>
<keyword evidence="2" id="KW-1185">Reference proteome</keyword>
<dbReference type="PATRIC" id="fig|1582439.9.peg.1513"/>
<reference evidence="1 2" key="3">
    <citation type="journal article" date="2019" name="Int. J. Syst. Evol. Microbiol.">
        <title>Nitrosopumilus adriaticus sp. nov. and Nitrosopumilus piranensis sp. nov., two ammonia-oxidizing archaea from the Adriatic Sea and members of the class Nitrososphaeria.</title>
        <authorList>
            <person name="Bayer B."/>
            <person name="Vojvoda J."/>
            <person name="Reinthaler T."/>
            <person name="Reyes C."/>
            <person name="Pinto M."/>
            <person name="Herndl G.J."/>
        </authorList>
    </citation>
    <scope>NUCLEOTIDE SEQUENCE [LARGE SCALE GENOMIC DNA]</scope>
    <source>
        <strain evidence="1 2">D3C</strain>
    </source>
</reference>
<dbReference type="OrthoDB" id="7605at2157"/>
<dbReference type="GeneID" id="41600582"/>
<dbReference type="HOGENOM" id="CLU_2461623_0_0_2"/>
<reference evidence="1 2" key="2">
    <citation type="journal article" date="2016" name="ISME J.">
        <title>Physiological and genomic characterization of two novel marine thaumarchaeal strains indicates niche differentiation.</title>
        <authorList>
            <person name="Bayer B."/>
            <person name="Vojvoda J."/>
            <person name="Offre P."/>
            <person name="Alves R.J."/>
            <person name="Elisabeth N.H."/>
            <person name="Garcia J.A."/>
            <person name="Volland J.M."/>
            <person name="Srivastava A."/>
            <person name="Schleper C."/>
            <person name="Herndl G.J."/>
        </authorList>
    </citation>
    <scope>NUCLEOTIDE SEQUENCE [LARGE SCALE GENOMIC DNA]</scope>
    <source>
        <strain evidence="1 2">D3C</strain>
    </source>
</reference>
<evidence type="ECO:0000313" key="2">
    <source>
        <dbReference type="Proteomes" id="UP000032027"/>
    </source>
</evidence>
<sequence>MDRCDRRVRAYKNGKTLEECKEIVESLNPDFKSKIEKNGKVLWTEILEQVDHDELIYKLTLKYLRRDGYDIGNWKRPHVKKFNHWFQS</sequence>
<gene>
    <name evidence="1" type="ORF">NPIRD3C_1464</name>
</gene>
<dbReference type="RefSeq" id="WP_148703475.1">
    <property type="nucleotide sequence ID" value="NZ_CP010868.1"/>
</dbReference>
<protein>
    <submittedName>
        <fullName evidence="1">Uncharacterized protein</fullName>
    </submittedName>
</protein>
<dbReference type="KEGG" id="nid:NPIRD3C_1464"/>
<evidence type="ECO:0000313" key="1">
    <source>
        <dbReference type="EMBL" id="AJM92676.1"/>
    </source>
</evidence>
<dbReference type="STRING" id="1582439.NPIRD3C_1464"/>
<proteinExistence type="predicted"/>
<organism evidence="1 2">
    <name type="scientific">Nitrosopumilus piranensis</name>
    <dbReference type="NCBI Taxonomy" id="1582439"/>
    <lineage>
        <taxon>Archaea</taxon>
        <taxon>Nitrososphaerota</taxon>
        <taxon>Nitrososphaeria</taxon>
        <taxon>Nitrosopumilales</taxon>
        <taxon>Nitrosopumilaceae</taxon>
        <taxon>Nitrosopumilus</taxon>
    </lineage>
</organism>